<dbReference type="AlphaFoldDB" id="A0A0S2M0Q3"/>
<protein>
    <submittedName>
        <fullName evidence="1">Uncharacterized protein</fullName>
    </submittedName>
</protein>
<gene>
    <name evidence="1" type="ORF">AS189_13370</name>
</gene>
<evidence type="ECO:0000313" key="2">
    <source>
        <dbReference type="Proteomes" id="UP000059574"/>
    </source>
</evidence>
<accession>A0A0S2M0Q3</accession>
<name>A0A0S2M0Q3_9MICC</name>
<sequence>MAATLGPLDRIHAERCSLEWAAHCWLRKSGKGDGHVWQRGPSGANQARANHPIWYQGCGTAAHLFIESAQKPPWDPEGTLDVAYFCLECRTLYGHLVKESELQGKFIAAIATALRR</sequence>
<dbReference type="EMBL" id="CP013200">
    <property type="protein sequence ID" value="ALO67309.1"/>
    <property type="molecule type" value="Genomic_DNA"/>
</dbReference>
<reference evidence="1 2" key="2">
    <citation type="journal article" date="2016" name="J. Biotechnol.">
        <title>Complete genome sequence of Arthrobacter alpinus ERGS4:06, a yellow pigmented bacterium tolerant to cold and radiations isolated from Sikkim Himalaya.</title>
        <authorList>
            <person name="Kumar R."/>
            <person name="Singh D."/>
            <person name="Swarnkar M.K."/>
            <person name="Singh A.K."/>
            <person name="Kumar S."/>
        </authorList>
    </citation>
    <scope>NUCLEOTIDE SEQUENCE [LARGE SCALE GENOMIC DNA]</scope>
    <source>
        <strain evidence="1 2">ERGS4:06</strain>
    </source>
</reference>
<reference evidence="2" key="1">
    <citation type="submission" date="2015-11" db="EMBL/GenBank/DDBJ databases">
        <authorList>
            <person name="Kumar R."/>
            <person name="Singh D."/>
            <person name="Swarnkar M.K."/>
            <person name="Singh A.K."/>
            <person name="Kumar S."/>
        </authorList>
    </citation>
    <scope>NUCLEOTIDE SEQUENCE [LARGE SCALE GENOMIC DNA]</scope>
    <source>
        <strain evidence="2">ERGS4:06</strain>
    </source>
</reference>
<dbReference type="Proteomes" id="UP000059574">
    <property type="component" value="Chromosome"/>
</dbReference>
<evidence type="ECO:0000313" key="1">
    <source>
        <dbReference type="EMBL" id="ALO67309.1"/>
    </source>
</evidence>
<proteinExistence type="predicted"/>
<organism evidence="1 2">
    <name type="scientific">Arthrobacter alpinus</name>
    <dbReference type="NCBI Taxonomy" id="656366"/>
    <lineage>
        <taxon>Bacteria</taxon>
        <taxon>Bacillati</taxon>
        <taxon>Actinomycetota</taxon>
        <taxon>Actinomycetes</taxon>
        <taxon>Micrococcales</taxon>
        <taxon>Micrococcaceae</taxon>
        <taxon>Arthrobacter</taxon>
    </lineage>
</organism>